<evidence type="ECO:0000313" key="3">
    <source>
        <dbReference type="Proteomes" id="UP000231912"/>
    </source>
</evidence>
<dbReference type="RefSeq" id="WP_100759962.1">
    <property type="nucleotide sequence ID" value="NZ_NPDT01000009.1"/>
</dbReference>
<dbReference type="EMBL" id="NPDT01000009">
    <property type="protein sequence ID" value="PJZ64487.1"/>
    <property type="molecule type" value="Genomic_DNA"/>
</dbReference>
<dbReference type="Gene3D" id="3.60.60.10">
    <property type="entry name" value="Penicillin V Acylase, Chain A"/>
    <property type="match status" value="1"/>
</dbReference>
<keyword evidence="2" id="KW-0012">Acyltransferase</keyword>
<dbReference type="PANTHER" id="PTHR12994">
    <property type="entry name" value="SECERNIN"/>
    <property type="match status" value="1"/>
</dbReference>
<dbReference type="PANTHER" id="PTHR12994:SF17">
    <property type="entry name" value="LD30995P"/>
    <property type="match status" value="1"/>
</dbReference>
<dbReference type="Proteomes" id="UP000231912">
    <property type="component" value="Unassembled WGS sequence"/>
</dbReference>
<dbReference type="GO" id="GO:0016746">
    <property type="term" value="F:acyltransferase activity"/>
    <property type="evidence" value="ECO:0007669"/>
    <property type="project" value="UniProtKB-KW"/>
</dbReference>
<name>A0A2M9Z7Z4_9LEPT</name>
<reference evidence="2 3" key="1">
    <citation type="submission" date="2017-07" db="EMBL/GenBank/DDBJ databases">
        <title>Leptospira spp. isolated from tropical soils.</title>
        <authorList>
            <person name="Thibeaux R."/>
            <person name="Iraola G."/>
            <person name="Ferres I."/>
            <person name="Bierque E."/>
            <person name="Girault D."/>
            <person name="Soupe-Gilbert M.-E."/>
            <person name="Picardeau M."/>
            <person name="Goarant C."/>
        </authorList>
    </citation>
    <scope>NUCLEOTIDE SEQUENCE [LARGE SCALE GENOMIC DNA]</scope>
    <source>
        <strain evidence="2 3">FH2-C-A2</strain>
    </source>
</reference>
<organism evidence="2 3">
    <name type="scientific">Leptospira wolffii</name>
    <dbReference type="NCBI Taxonomy" id="409998"/>
    <lineage>
        <taxon>Bacteria</taxon>
        <taxon>Pseudomonadati</taxon>
        <taxon>Spirochaetota</taxon>
        <taxon>Spirochaetia</taxon>
        <taxon>Leptospirales</taxon>
        <taxon>Leptospiraceae</taxon>
        <taxon>Leptospira</taxon>
    </lineage>
</organism>
<dbReference type="InterPro" id="IPR005079">
    <property type="entry name" value="Peptidase_C45_hydrolase"/>
</dbReference>
<dbReference type="AlphaFoldDB" id="A0A2M9Z7Z4"/>
<dbReference type="Pfam" id="PF03417">
    <property type="entry name" value="AAT"/>
    <property type="match status" value="1"/>
</dbReference>
<dbReference type="InterPro" id="IPR005322">
    <property type="entry name" value="Peptidase_C69"/>
</dbReference>
<evidence type="ECO:0000313" key="2">
    <source>
        <dbReference type="EMBL" id="PJZ64487.1"/>
    </source>
</evidence>
<dbReference type="GO" id="GO:0070004">
    <property type="term" value="F:cysteine-type exopeptidase activity"/>
    <property type="evidence" value="ECO:0007669"/>
    <property type="project" value="InterPro"/>
</dbReference>
<accession>A0A2M9Z7Z4</accession>
<comment type="caution">
    <text evidence="2">The sequence shown here is derived from an EMBL/GenBank/DDBJ whole genome shotgun (WGS) entry which is preliminary data.</text>
</comment>
<keyword evidence="2" id="KW-0808">Transferase</keyword>
<dbReference type="GO" id="GO:0006508">
    <property type="term" value="P:proteolysis"/>
    <property type="evidence" value="ECO:0007669"/>
    <property type="project" value="InterPro"/>
</dbReference>
<gene>
    <name evidence="2" type="ORF">CH371_17060</name>
</gene>
<sequence>MCDTFVATPDITGSGKMIFGKNSDREPNEAQCLVRYPEKNHKEDSVRATFRDIPQSKKTFEVLLSRPFHMWGAEMGANSKGVVIGNEAVFTRLPIQKKNDGLTGMDLLRLALERSESASDARDLILEYLERFGQDACGGYLDRGFFYHNSFIIADPHEAFVLETADRFWAWKKIQGFYSISNGLTLGSDYDGLHSGAIDYARSKGWLKKGETFSFSDAFSDFLFTTFSKCKIRREITKSGGEFFQGKFKIEDAMQILRLEGKRNPDQSLHSDAAGFPISNPRFSPTTPGMGSVCLHANGPLAPNQTTGSFVAELDDNPHRSQFWATGTSIPSISLFLPFSIPGKSFIEGDIVQPGATPDASLWWTHEILYRLSLRNYSKAVSVFSAELKEVQEKFLRKAELLYSEKRKESGLDSLTVPASEEASKLYKKWKRQVIELVIKRNVFPSYGFSPLYSSSWAIWNRKARIKPSVLISSDLPYEPAYL</sequence>
<proteinExistence type="predicted"/>
<dbReference type="GO" id="GO:0016805">
    <property type="term" value="F:dipeptidase activity"/>
    <property type="evidence" value="ECO:0007669"/>
    <property type="project" value="InterPro"/>
</dbReference>
<protein>
    <submittedName>
        <fullName evidence="2">Acyl-CoA--6-aminopenicillanic acid acyltransferase</fullName>
    </submittedName>
</protein>
<evidence type="ECO:0000259" key="1">
    <source>
        <dbReference type="Pfam" id="PF03417"/>
    </source>
</evidence>
<feature type="domain" description="Peptidase C45 hydrolase" evidence="1">
    <location>
        <begin position="14"/>
        <end position="128"/>
    </location>
</feature>